<keyword evidence="5 9" id="KW-1133">Transmembrane helix</keyword>
<dbReference type="PANTHER" id="PTHR28607">
    <property type="entry name" value="EXPRESSED PROTEIN"/>
    <property type="match status" value="1"/>
</dbReference>
<dbReference type="KEGG" id="ccin:107266484"/>
<proteinExistence type="inferred from homology"/>
<sequence>MTLSNLHAIRLLIFWMILIVARFAFCAEDTQVLDIAESPARNTATSPHPNLLKEMQNIQDQQKSAQITKDEKSKGNGTLKSGKNLNNVSTLIATSTMSPSLPSLDRSASLNSGALLRGFLVFVGLSIVVMAYIVFRSLRLSKTRPQMIRKYGILAHRQDVEMRLLPLEEEDDDDTTVFDATSISTQNAHQENL</sequence>
<feature type="signal peptide" evidence="10">
    <location>
        <begin position="1"/>
        <end position="26"/>
    </location>
</feature>
<dbReference type="Pfam" id="PF06679">
    <property type="entry name" value="DUF1180"/>
    <property type="match status" value="1"/>
</dbReference>
<keyword evidence="3 9" id="KW-0812">Transmembrane</keyword>
<dbReference type="InterPro" id="IPR009565">
    <property type="entry name" value="FAM174-like"/>
</dbReference>
<feature type="region of interest" description="Disordered" evidence="8">
    <location>
        <begin position="63"/>
        <end position="82"/>
    </location>
</feature>
<evidence type="ECO:0000256" key="8">
    <source>
        <dbReference type="SAM" id="MobiDB-lite"/>
    </source>
</evidence>
<evidence type="ECO:0000256" key="4">
    <source>
        <dbReference type="ARBA" id="ARBA00022729"/>
    </source>
</evidence>
<keyword evidence="7" id="KW-0325">Glycoprotein</keyword>
<evidence type="ECO:0000313" key="11">
    <source>
        <dbReference type="Proteomes" id="UP000694920"/>
    </source>
</evidence>
<dbReference type="GeneID" id="107266484"/>
<name>A0AAJ7FHS8_CEPCN</name>
<dbReference type="PANTHER" id="PTHR28607:SF4">
    <property type="entry name" value="TRANSMEMBRANE PROTEIN"/>
    <property type="match status" value="1"/>
</dbReference>
<evidence type="ECO:0000256" key="9">
    <source>
        <dbReference type="SAM" id="Phobius"/>
    </source>
</evidence>
<dbReference type="Proteomes" id="UP000694920">
    <property type="component" value="Unplaced"/>
</dbReference>
<comment type="subcellular location">
    <subcellularLocation>
        <location evidence="1">Membrane</location>
        <topology evidence="1">Single-pass type I membrane protein</topology>
    </subcellularLocation>
</comment>
<evidence type="ECO:0000256" key="3">
    <source>
        <dbReference type="ARBA" id="ARBA00022692"/>
    </source>
</evidence>
<dbReference type="RefSeq" id="XP_015592488.1">
    <property type="nucleotide sequence ID" value="XM_015737002.2"/>
</dbReference>
<evidence type="ECO:0000256" key="7">
    <source>
        <dbReference type="ARBA" id="ARBA00023180"/>
    </source>
</evidence>
<evidence type="ECO:0000256" key="5">
    <source>
        <dbReference type="ARBA" id="ARBA00022989"/>
    </source>
</evidence>
<feature type="chain" id="PRO_5042560008" evidence="10">
    <location>
        <begin position="27"/>
        <end position="193"/>
    </location>
</feature>
<dbReference type="AlphaFoldDB" id="A0AAJ7FHS8"/>
<organism evidence="11 12">
    <name type="scientific">Cephus cinctus</name>
    <name type="common">Wheat stem sawfly</name>
    <dbReference type="NCBI Taxonomy" id="211228"/>
    <lineage>
        <taxon>Eukaryota</taxon>
        <taxon>Metazoa</taxon>
        <taxon>Ecdysozoa</taxon>
        <taxon>Arthropoda</taxon>
        <taxon>Hexapoda</taxon>
        <taxon>Insecta</taxon>
        <taxon>Pterygota</taxon>
        <taxon>Neoptera</taxon>
        <taxon>Endopterygota</taxon>
        <taxon>Hymenoptera</taxon>
        <taxon>Cephoidea</taxon>
        <taxon>Cephidae</taxon>
        <taxon>Cephus</taxon>
    </lineage>
</organism>
<evidence type="ECO:0000256" key="6">
    <source>
        <dbReference type="ARBA" id="ARBA00023136"/>
    </source>
</evidence>
<accession>A0AAJ7FHS8</accession>
<evidence type="ECO:0000256" key="1">
    <source>
        <dbReference type="ARBA" id="ARBA00004479"/>
    </source>
</evidence>
<protein>
    <submittedName>
        <fullName evidence="12">Uncharacterized protein LOC107266484</fullName>
    </submittedName>
</protein>
<keyword evidence="6 9" id="KW-0472">Membrane</keyword>
<evidence type="ECO:0000256" key="2">
    <source>
        <dbReference type="ARBA" id="ARBA00006986"/>
    </source>
</evidence>
<evidence type="ECO:0000256" key="10">
    <source>
        <dbReference type="SAM" id="SignalP"/>
    </source>
</evidence>
<feature type="transmembrane region" description="Helical" evidence="9">
    <location>
        <begin position="114"/>
        <end position="135"/>
    </location>
</feature>
<reference evidence="12" key="1">
    <citation type="submission" date="2025-08" db="UniProtKB">
        <authorList>
            <consortium name="RefSeq"/>
        </authorList>
    </citation>
    <scope>IDENTIFICATION</scope>
</reference>
<comment type="similarity">
    <text evidence="2">Belongs to the FAM174 family.</text>
</comment>
<evidence type="ECO:0000313" key="12">
    <source>
        <dbReference type="RefSeq" id="XP_015592488.1"/>
    </source>
</evidence>
<dbReference type="GO" id="GO:0016020">
    <property type="term" value="C:membrane"/>
    <property type="evidence" value="ECO:0007669"/>
    <property type="project" value="UniProtKB-SubCell"/>
</dbReference>
<gene>
    <name evidence="12" type="primary">LOC107266484</name>
</gene>
<keyword evidence="4 10" id="KW-0732">Signal</keyword>
<keyword evidence="11" id="KW-1185">Reference proteome</keyword>